<evidence type="ECO:0000313" key="2">
    <source>
        <dbReference type="Proteomes" id="UP001221757"/>
    </source>
</evidence>
<evidence type="ECO:0000313" key="1">
    <source>
        <dbReference type="EMBL" id="KAJ7677563.1"/>
    </source>
</evidence>
<gene>
    <name evidence="1" type="ORF">B0H17DRAFT_1206975</name>
</gene>
<organism evidence="1 2">
    <name type="scientific">Mycena rosella</name>
    <name type="common">Pink bonnet</name>
    <name type="synonym">Agaricus rosellus</name>
    <dbReference type="NCBI Taxonomy" id="1033263"/>
    <lineage>
        <taxon>Eukaryota</taxon>
        <taxon>Fungi</taxon>
        <taxon>Dikarya</taxon>
        <taxon>Basidiomycota</taxon>
        <taxon>Agaricomycotina</taxon>
        <taxon>Agaricomycetes</taxon>
        <taxon>Agaricomycetidae</taxon>
        <taxon>Agaricales</taxon>
        <taxon>Marasmiineae</taxon>
        <taxon>Mycenaceae</taxon>
        <taxon>Mycena</taxon>
    </lineage>
</organism>
<dbReference type="AlphaFoldDB" id="A0AAD7D3X1"/>
<accession>A0AAD7D3X1</accession>
<reference evidence="1" key="1">
    <citation type="submission" date="2023-03" db="EMBL/GenBank/DDBJ databases">
        <title>Massive genome expansion in bonnet fungi (Mycena s.s.) driven by repeated elements and novel gene families across ecological guilds.</title>
        <authorList>
            <consortium name="Lawrence Berkeley National Laboratory"/>
            <person name="Harder C.B."/>
            <person name="Miyauchi S."/>
            <person name="Viragh M."/>
            <person name="Kuo A."/>
            <person name="Thoen E."/>
            <person name="Andreopoulos B."/>
            <person name="Lu D."/>
            <person name="Skrede I."/>
            <person name="Drula E."/>
            <person name="Henrissat B."/>
            <person name="Morin E."/>
            <person name="Kohler A."/>
            <person name="Barry K."/>
            <person name="LaButti K."/>
            <person name="Morin E."/>
            <person name="Salamov A."/>
            <person name="Lipzen A."/>
            <person name="Mereny Z."/>
            <person name="Hegedus B."/>
            <person name="Baldrian P."/>
            <person name="Stursova M."/>
            <person name="Weitz H."/>
            <person name="Taylor A."/>
            <person name="Grigoriev I.V."/>
            <person name="Nagy L.G."/>
            <person name="Martin F."/>
            <person name="Kauserud H."/>
        </authorList>
    </citation>
    <scope>NUCLEOTIDE SEQUENCE</scope>
    <source>
        <strain evidence="1">CBHHK067</strain>
    </source>
</reference>
<name>A0AAD7D3X1_MYCRO</name>
<dbReference type="EMBL" id="JARKIE010000137">
    <property type="protein sequence ID" value="KAJ7677563.1"/>
    <property type="molecule type" value="Genomic_DNA"/>
</dbReference>
<protein>
    <submittedName>
        <fullName evidence="1">Uncharacterized protein</fullName>
    </submittedName>
</protein>
<proteinExistence type="predicted"/>
<comment type="caution">
    <text evidence="1">The sequence shown here is derived from an EMBL/GenBank/DDBJ whole genome shotgun (WGS) entry which is preliminary data.</text>
</comment>
<dbReference type="Proteomes" id="UP001221757">
    <property type="component" value="Unassembled WGS sequence"/>
</dbReference>
<sequence length="137" mass="15134">MVPHLKSQGVSMDLASIWGLGFEPNAYMIGYPLWNNKNVLASFITYLFYNNILTRQLAADEWVRFMRSGGKKPLPAGMQRSSYFLSLPMRYGAPTSSFGSGPDGARLPEFEVSAKSYSALGVILARRGFRLSSAEAL</sequence>
<keyword evidence="2" id="KW-1185">Reference proteome</keyword>